<dbReference type="InterPro" id="IPR042086">
    <property type="entry name" value="MeTrfase_capping"/>
</dbReference>
<evidence type="ECO:0000313" key="4">
    <source>
        <dbReference type="Proteomes" id="UP001360953"/>
    </source>
</evidence>
<dbReference type="Pfam" id="PF03492">
    <property type="entry name" value="Methyltransf_7"/>
    <property type="match status" value="1"/>
</dbReference>
<dbReference type="GO" id="GO:0008168">
    <property type="term" value="F:methyltransferase activity"/>
    <property type="evidence" value="ECO:0007669"/>
    <property type="project" value="UniProtKB-KW"/>
</dbReference>
<dbReference type="SUPFAM" id="SSF53335">
    <property type="entry name" value="S-adenosyl-L-methionine-dependent methyltransferases"/>
    <property type="match status" value="1"/>
</dbReference>
<sequence>MPAVIQNDVPMRGKGVYGMNSGQQHSAMLNALPLISNSVAESWGKRSYADRPFTIVEYGCSDGKNSVEPVAAALRPLLHAKCVQIFLNDRPENDFAATSKNVEKIEENGEKDGIRAFTAMVPKNFYKQVLPPNSADVGFSLMSVHYVNTLPPLRAGEGALDASRRETKQEIWEKDFCSFLVLRASELVPGSSLVLSFLSNPPEGETNFEVVNESLRWAQQEMIREDILSQDFIRQFELPTHYPSPERVREKVTSVGDWEIKDLFQQEIKHPAVQELKERRAKRDDAKDLEWYANTVIDWFMAVISGYFLKTLLITHGEKLDEEQRERVLEDWKVRSKKRFLAEHKDAKVSTWLVFVRLQKH</sequence>
<evidence type="ECO:0000256" key="1">
    <source>
        <dbReference type="ARBA" id="ARBA00022723"/>
    </source>
</evidence>
<dbReference type="Proteomes" id="UP001360953">
    <property type="component" value="Unassembled WGS sequence"/>
</dbReference>
<dbReference type="EMBL" id="JBBPEH010000004">
    <property type="protein sequence ID" value="KAK7539265.1"/>
    <property type="molecule type" value="Genomic_DNA"/>
</dbReference>
<accession>A0ABR1LYX4</accession>
<keyword evidence="4" id="KW-1185">Reference proteome</keyword>
<dbReference type="GO" id="GO:0032259">
    <property type="term" value="P:methylation"/>
    <property type="evidence" value="ECO:0007669"/>
    <property type="project" value="UniProtKB-KW"/>
</dbReference>
<dbReference type="PANTHER" id="PTHR31009">
    <property type="entry name" value="S-ADENOSYL-L-METHIONINE:CARBOXYL METHYLTRANSFERASE FAMILY PROTEIN"/>
    <property type="match status" value="1"/>
</dbReference>
<evidence type="ECO:0000313" key="3">
    <source>
        <dbReference type="EMBL" id="KAK7539265.1"/>
    </source>
</evidence>
<dbReference type="GeneID" id="92036482"/>
<dbReference type="RefSeq" id="XP_066656536.1">
    <property type="nucleotide sequence ID" value="XM_066803576.1"/>
</dbReference>
<keyword evidence="3" id="KW-0489">Methyltransferase</keyword>
<name>A0ABR1LYX4_9PEZI</name>
<keyword evidence="1" id="KW-0479">Metal-binding</keyword>
<keyword evidence="2" id="KW-0460">Magnesium</keyword>
<comment type="caution">
    <text evidence="3">The sequence shown here is derived from an EMBL/GenBank/DDBJ whole genome shotgun (WGS) entry which is preliminary data.</text>
</comment>
<keyword evidence="3" id="KW-0808">Transferase</keyword>
<dbReference type="InterPro" id="IPR005299">
    <property type="entry name" value="MeTrfase_7"/>
</dbReference>
<dbReference type="Gene3D" id="1.10.1200.270">
    <property type="entry name" value="Methyltransferase, alpha-helical capping domain"/>
    <property type="match status" value="1"/>
</dbReference>
<dbReference type="Gene3D" id="3.40.50.150">
    <property type="entry name" value="Vaccinia Virus protein VP39"/>
    <property type="match status" value="1"/>
</dbReference>
<organism evidence="3 4">
    <name type="scientific">Phyllosticta citribraziliensis</name>
    <dbReference type="NCBI Taxonomy" id="989973"/>
    <lineage>
        <taxon>Eukaryota</taxon>
        <taxon>Fungi</taxon>
        <taxon>Dikarya</taxon>
        <taxon>Ascomycota</taxon>
        <taxon>Pezizomycotina</taxon>
        <taxon>Dothideomycetes</taxon>
        <taxon>Dothideomycetes incertae sedis</taxon>
        <taxon>Botryosphaeriales</taxon>
        <taxon>Phyllostictaceae</taxon>
        <taxon>Phyllosticta</taxon>
    </lineage>
</organism>
<evidence type="ECO:0000256" key="2">
    <source>
        <dbReference type="ARBA" id="ARBA00022842"/>
    </source>
</evidence>
<reference evidence="3 4" key="1">
    <citation type="submission" date="2024-04" db="EMBL/GenBank/DDBJ databases">
        <title>Phyllosticta paracitricarpa is synonymous to the EU quarantine fungus P. citricarpa based on phylogenomic analyses.</title>
        <authorList>
            <consortium name="Lawrence Berkeley National Laboratory"/>
            <person name="Van ingen-buijs V.A."/>
            <person name="Van westerhoven A.C."/>
            <person name="Haridas S."/>
            <person name="Skiadas P."/>
            <person name="Martin F."/>
            <person name="Groenewald J.Z."/>
            <person name="Crous P.W."/>
            <person name="Seidl M.F."/>
        </authorList>
    </citation>
    <scope>NUCLEOTIDE SEQUENCE [LARGE SCALE GENOMIC DNA]</scope>
    <source>
        <strain evidence="3 4">CPC 17464</strain>
    </source>
</reference>
<protein>
    <submittedName>
        <fullName evidence="3">S-adenosyl-L-methionine-dependent methyltransferase</fullName>
    </submittedName>
</protein>
<proteinExistence type="predicted"/>
<gene>
    <name evidence="3" type="ORF">J3D65DRAFT_675435</name>
</gene>
<dbReference type="InterPro" id="IPR029063">
    <property type="entry name" value="SAM-dependent_MTases_sf"/>
</dbReference>